<feature type="transmembrane region" description="Helical" evidence="9">
    <location>
        <begin position="140"/>
        <end position="161"/>
    </location>
</feature>
<feature type="transmembrane region" description="Helical" evidence="9">
    <location>
        <begin position="167"/>
        <end position="190"/>
    </location>
</feature>
<sequence>MTQTSMPLSIGPARSPTVRRELRGTGGLVETLFDRRRLVWQMAKREVRDRYAGQALGTLWAVAHPILLMGLYLFLFTFVFPSRVPFGGGQGSAVTYILAGLIPWLTVADAMSRGTGAIVNEAGLVKQVVFPVEILPIKSVLASGLPQGIATFVLLLYMAAVDRHVPLLAAMLPLLFLLQLMVMAGLVYVLSSVGAYVRDLREIVQVFVSAGVFVAPILYSEESIERTVPGFASLLSLNPFSHLVWCYQDALYYGRFVHPVSWLLLLLLSPAVLFLGYRVFRKLKLMFGEVL</sequence>
<dbReference type="STRING" id="1325564.NSJP_4158"/>
<feature type="domain" description="ABC transmembrane type-2" evidence="10">
    <location>
        <begin position="56"/>
        <end position="283"/>
    </location>
</feature>
<keyword evidence="6 9" id="KW-0812">Transmembrane</keyword>
<evidence type="ECO:0000256" key="9">
    <source>
        <dbReference type="RuleBase" id="RU361157"/>
    </source>
</evidence>
<dbReference type="PROSITE" id="PS51012">
    <property type="entry name" value="ABC_TM2"/>
    <property type="match status" value="1"/>
</dbReference>
<dbReference type="GO" id="GO:0015920">
    <property type="term" value="P:lipopolysaccharide transport"/>
    <property type="evidence" value="ECO:0007669"/>
    <property type="project" value="TreeGrafter"/>
</dbReference>
<dbReference type="EMBL" id="LT828648">
    <property type="protein sequence ID" value="SLM50325.1"/>
    <property type="molecule type" value="Genomic_DNA"/>
</dbReference>
<proteinExistence type="inferred from homology"/>
<evidence type="ECO:0000256" key="5">
    <source>
        <dbReference type="ARBA" id="ARBA00022519"/>
    </source>
</evidence>
<dbReference type="PANTHER" id="PTHR30413:SF8">
    <property type="entry name" value="TRANSPORT PERMEASE PROTEIN"/>
    <property type="match status" value="1"/>
</dbReference>
<evidence type="ECO:0000256" key="8">
    <source>
        <dbReference type="ARBA" id="ARBA00023136"/>
    </source>
</evidence>
<evidence type="ECO:0000256" key="3">
    <source>
        <dbReference type="ARBA" id="ARBA00022448"/>
    </source>
</evidence>
<keyword evidence="8 9" id="KW-0472">Membrane</keyword>
<feature type="transmembrane region" description="Helical" evidence="9">
    <location>
        <begin position="260"/>
        <end position="280"/>
    </location>
</feature>
<comment type="subcellular location">
    <subcellularLocation>
        <location evidence="1">Cell inner membrane</location>
        <topology evidence="1">Multi-pass membrane protein</topology>
    </subcellularLocation>
    <subcellularLocation>
        <location evidence="9">Cell membrane</location>
        <topology evidence="9">Multi-pass membrane protein</topology>
    </subcellularLocation>
</comment>
<name>A0A1W1IBG8_9BACT</name>
<evidence type="ECO:0000256" key="4">
    <source>
        <dbReference type="ARBA" id="ARBA00022475"/>
    </source>
</evidence>
<evidence type="ECO:0000256" key="7">
    <source>
        <dbReference type="ARBA" id="ARBA00022989"/>
    </source>
</evidence>
<dbReference type="KEGG" id="nja:NSJP_4158"/>
<dbReference type="AlphaFoldDB" id="A0A1W1IBG8"/>
<dbReference type="OrthoDB" id="9794365at2"/>
<evidence type="ECO:0000256" key="1">
    <source>
        <dbReference type="ARBA" id="ARBA00004429"/>
    </source>
</evidence>
<keyword evidence="7 9" id="KW-1133">Transmembrane helix</keyword>
<organism evidence="11 12">
    <name type="scientific">Nitrospira japonica</name>
    <dbReference type="NCBI Taxonomy" id="1325564"/>
    <lineage>
        <taxon>Bacteria</taxon>
        <taxon>Pseudomonadati</taxon>
        <taxon>Nitrospirota</taxon>
        <taxon>Nitrospiria</taxon>
        <taxon>Nitrospirales</taxon>
        <taxon>Nitrospiraceae</taxon>
        <taxon>Nitrospira</taxon>
    </lineage>
</organism>
<dbReference type="Pfam" id="PF01061">
    <property type="entry name" value="ABC2_membrane"/>
    <property type="match status" value="1"/>
</dbReference>
<gene>
    <name evidence="11" type="ORF">NSJP_4158</name>
</gene>
<evidence type="ECO:0000259" key="10">
    <source>
        <dbReference type="PROSITE" id="PS51012"/>
    </source>
</evidence>
<feature type="transmembrane region" description="Helical" evidence="9">
    <location>
        <begin position="55"/>
        <end position="80"/>
    </location>
</feature>
<dbReference type="InterPro" id="IPR047817">
    <property type="entry name" value="ABC2_TM_bact-type"/>
</dbReference>
<evidence type="ECO:0000256" key="2">
    <source>
        <dbReference type="ARBA" id="ARBA00007783"/>
    </source>
</evidence>
<dbReference type="GO" id="GO:0005886">
    <property type="term" value="C:plasma membrane"/>
    <property type="evidence" value="ECO:0007669"/>
    <property type="project" value="UniProtKB-SubCell"/>
</dbReference>
<dbReference type="Proteomes" id="UP000192042">
    <property type="component" value="Chromosome I"/>
</dbReference>
<protein>
    <recommendedName>
        <fullName evidence="9">Transport permease protein</fullName>
    </recommendedName>
</protein>
<keyword evidence="5" id="KW-0997">Cell inner membrane</keyword>
<feature type="transmembrane region" description="Helical" evidence="9">
    <location>
        <begin position="86"/>
        <end position="105"/>
    </location>
</feature>
<reference evidence="11 12" key="1">
    <citation type="submission" date="2017-03" db="EMBL/GenBank/DDBJ databases">
        <authorList>
            <person name="Afonso C.L."/>
            <person name="Miller P.J."/>
            <person name="Scott M.A."/>
            <person name="Spackman E."/>
            <person name="Goraichik I."/>
            <person name="Dimitrov K.M."/>
            <person name="Suarez D.L."/>
            <person name="Swayne D.E."/>
        </authorList>
    </citation>
    <scope>NUCLEOTIDE SEQUENCE [LARGE SCALE GENOMIC DNA]</scope>
    <source>
        <strain evidence="11">Genome sequencing of Nitrospira japonica strain NJ11</strain>
    </source>
</reference>
<feature type="transmembrane region" description="Helical" evidence="9">
    <location>
        <begin position="202"/>
        <end position="219"/>
    </location>
</feature>
<accession>A0A1W1IBG8</accession>
<dbReference type="GO" id="GO:0140359">
    <property type="term" value="F:ABC-type transporter activity"/>
    <property type="evidence" value="ECO:0007669"/>
    <property type="project" value="InterPro"/>
</dbReference>
<keyword evidence="4 9" id="KW-1003">Cell membrane</keyword>
<dbReference type="InterPro" id="IPR013525">
    <property type="entry name" value="ABC2_TM"/>
</dbReference>
<dbReference type="PANTHER" id="PTHR30413">
    <property type="entry name" value="INNER MEMBRANE TRANSPORT PERMEASE"/>
    <property type="match status" value="1"/>
</dbReference>
<keyword evidence="3 9" id="KW-0813">Transport</keyword>
<keyword evidence="12" id="KW-1185">Reference proteome</keyword>
<evidence type="ECO:0000313" key="11">
    <source>
        <dbReference type="EMBL" id="SLM50325.1"/>
    </source>
</evidence>
<evidence type="ECO:0000313" key="12">
    <source>
        <dbReference type="Proteomes" id="UP000192042"/>
    </source>
</evidence>
<evidence type="ECO:0000256" key="6">
    <source>
        <dbReference type="ARBA" id="ARBA00022692"/>
    </source>
</evidence>
<comment type="similarity">
    <text evidence="2 9">Belongs to the ABC-2 integral membrane protein family.</text>
</comment>